<comment type="cofactor">
    <cofactor evidence="2">
        <name>Zn(2+)</name>
        <dbReference type="ChEBI" id="CHEBI:29105"/>
    </cofactor>
</comment>
<evidence type="ECO:0000313" key="12">
    <source>
        <dbReference type="EMBL" id="GAA3281187.1"/>
    </source>
</evidence>
<keyword evidence="7" id="KW-0010">Activator</keyword>
<dbReference type="InterPro" id="IPR010316">
    <property type="entry name" value="AlkA_N"/>
</dbReference>
<name>A0ABP6R8X6_9MICC</name>
<dbReference type="InterPro" id="IPR023170">
    <property type="entry name" value="HhH_base_excis_C"/>
</dbReference>
<keyword evidence="4" id="KW-0489">Methyltransferase</keyword>
<dbReference type="Pfam" id="PF00730">
    <property type="entry name" value="HhH-GPD"/>
    <property type="match status" value="1"/>
</dbReference>
<evidence type="ECO:0000256" key="2">
    <source>
        <dbReference type="ARBA" id="ARBA00001947"/>
    </source>
</evidence>
<dbReference type="SUPFAM" id="SSF48150">
    <property type="entry name" value="DNA-glycosylase"/>
    <property type="match status" value="1"/>
</dbReference>
<feature type="region of interest" description="Disordered" evidence="10">
    <location>
        <begin position="1"/>
        <end position="20"/>
    </location>
</feature>
<dbReference type="InterPro" id="IPR018060">
    <property type="entry name" value="HTH_AraC"/>
</dbReference>
<evidence type="ECO:0000256" key="1">
    <source>
        <dbReference type="ARBA" id="ARBA00000086"/>
    </source>
</evidence>
<dbReference type="SMART" id="SM00478">
    <property type="entry name" value="ENDO3c"/>
    <property type="match status" value="1"/>
</dbReference>
<evidence type="ECO:0000256" key="6">
    <source>
        <dbReference type="ARBA" id="ARBA00023015"/>
    </source>
</evidence>
<dbReference type="InterPro" id="IPR051912">
    <property type="entry name" value="Alkylbase_DNA_Glycosylase/TA"/>
</dbReference>
<evidence type="ECO:0000256" key="10">
    <source>
        <dbReference type="SAM" id="MobiDB-lite"/>
    </source>
</evidence>
<dbReference type="CDD" id="cd00056">
    <property type="entry name" value="ENDO3c"/>
    <property type="match status" value="1"/>
</dbReference>
<evidence type="ECO:0000259" key="11">
    <source>
        <dbReference type="PROSITE" id="PS01124"/>
    </source>
</evidence>
<dbReference type="Pfam" id="PF12833">
    <property type="entry name" value="HTH_18"/>
    <property type="match status" value="1"/>
</dbReference>
<evidence type="ECO:0000256" key="9">
    <source>
        <dbReference type="ARBA" id="ARBA00023204"/>
    </source>
</evidence>
<keyword evidence="8" id="KW-0804">Transcription</keyword>
<dbReference type="SMART" id="SM00342">
    <property type="entry name" value="HTH_ARAC"/>
    <property type="match status" value="1"/>
</dbReference>
<dbReference type="SMART" id="SM01009">
    <property type="entry name" value="AlkA_N"/>
    <property type="match status" value="1"/>
</dbReference>
<dbReference type="SUPFAM" id="SSF57884">
    <property type="entry name" value="Ada DNA repair protein, N-terminal domain (N-Ada 10)"/>
    <property type="match status" value="1"/>
</dbReference>
<dbReference type="InterPro" id="IPR035451">
    <property type="entry name" value="Ada-like_dom_sf"/>
</dbReference>
<organism evidence="12 13">
    <name type="scientific">Nesterenkonia halobia</name>
    <dbReference type="NCBI Taxonomy" id="37922"/>
    <lineage>
        <taxon>Bacteria</taxon>
        <taxon>Bacillati</taxon>
        <taxon>Actinomycetota</taxon>
        <taxon>Actinomycetes</taxon>
        <taxon>Micrococcales</taxon>
        <taxon>Micrococcaceae</taxon>
        <taxon>Nesterenkonia</taxon>
    </lineage>
</organism>
<keyword evidence="9" id="KW-0234">DNA repair</keyword>
<keyword evidence="6" id="KW-0805">Transcription regulation</keyword>
<dbReference type="Pfam" id="PF06029">
    <property type="entry name" value="AlkA_N"/>
    <property type="match status" value="1"/>
</dbReference>
<dbReference type="Gene3D" id="1.10.10.60">
    <property type="entry name" value="Homeodomain-like"/>
    <property type="match status" value="1"/>
</dbReference>
<feature type="compositionally biased region" description="Polar residues" evidence="10">
    <location>
        <begin position="284"/>
        <end position="294"/>
    </location>
</feature>
<keyword evidence="4" id="KW-0808">Transferase</keyword>
<feature type="domain" description="HTH araC/xylS-type" evidence="11">
    <location>
        <begin position="109"/>
        <end position="207"/>
    </location>
</feature>
<reference evidence="13" key="1">
    <citation type="journal article" date="2019" name="Int. J. Syst. Evol. Microbiol.">
        <title>The Global Catalogue of Microorganisms (GCM) 10K type strain sequencing project: providing services to taxonomists for standard genome sequencing and annotation.</title>
        <authorList>
            <consortium name="The Broad Institute Genomics Platform"/>
            <consortium name="The Broad Institute Genome Sequencing Center for Infectious Disease"/>
            <person name="Wu L."/>
            <person name="Ma J."/>
        </authorList>
    </citation>
    <scope>NUCLEOTIDE SEQUENCE [LARGE SCALE GENOMIC DNA]</scope>
    <source>
        <strain evidence="13">JCM 11483</strain>
    </source>
</reference>
<keyword evidence="13" id="KW-1185">Reference proteome</keyword>
<comment type="catalytic activity">
    <reaction evidence="1">
        <text>Hydrolysis of alkylated DNA, releasing 3-methyladenine, 3-methylguanine, 7-methylguanine and 7-methyladenine.</text>
        <dbReference type="EC" id="3.2.2.21"/>
    </reaction>
</comment>
<dbReference type="PROSITE" id="PS01124">
    <property type="entry name" value="HTH_ARAC_FAMILY_2"/>
    <property type="match status" value="1"/>
</dbReference>
<accession>A0ABP6R8X6</accession>
<dbReference type="SUPFAM" id="SSF46689">
    <property type="entry name" value="Homeodomain-like"/>
    <property type="match status" value="1"/>
</dbReference>
<protein>
    <recommendedName>
        <fullName evidence="3">DNA-3-methyladenine glycosylase II</fullName>
        <ecNumber evidence="3">3.2.2.21</ecNumber>
    </recommendedName>
</protein>
<dbReference type="Proteomes" id="UP001501736">
    <property type="component" value="Unassembled WGS sequence"/>
</dbReference>
<dbReference type="InterPro" id="IPR037046">
    <property type="entry name" value="AlkA_N_sf"/>
</dbReference>
<dbReference type="Gene3D" id="3.40.10.10">
    <property type="entry name" value="DNA Methylphosphotriester Repair Domain"/>
    <property type="match status" value="1"/>
</dbReference>
<dbReference type="EC" id="3.2.2.21" evidence="3"/>
<feature type="region of interest" description="Disordered" evidence="10">
    <location>
        <begin position="207"/>
        <end position="227"/>
    </location>
</feature>
<evidence type="ECO:0000256" key="3">
    <source>
        <dbReference type="ARBA" id="ARBA00012000"/>
    </source>
</evidence>
<keyword evidence="5" id="KW-0227">DNA damage</keyword>
<dbReference type="RefSeq" id="WP_344718115.1">
    <property type="nucleotide sequence ID" value="NZ_BAAAYG010000003.1"/>
</dbReference>
<feature type="compositionally biased region" description="Basic and acidic residues" evidence="10">
    <location>
        <begin position="541"/>
        <end position="559"/>
    </location>
</feature>
<feature type="region of interest" description="Disordered" evidence="10">
    <location>
        <begin position="272"/>
        <end position="298"/>
    </location>
</feature>
<dbReference type="PANTHER" id="PTHR43003:SF13">
    <property type="entry name" value="DNA-3-METHYLADENINE GLYCOSYLASE 2"/>
    <property type="match status" value="1"/>
</dbReference>
<comment type="caution">
    <text evidence="12">The sequence shown here is derived from an EMBL/GenBank/DDBJ whole genome shotgun (WGS) entry which is preliminary data.</text>
</comment>
<evidence type="ECO:0000256" key="4">
    <source>
        <dbReference type="ARBA" id="ARBA00022603"/>
    </source>
</evidence>
<evidence type="ECO:0000313" key="13">
    <source>
        <dbReference type="Proteomes" id="UP001501736"/>
    </source>
</evidence>
<feature type="region of interest" description="Disordered" evidence="10">
    <location>
        <begin position="540"/>
        <end position="559"/>
    </location>
</feature>
<dbReference type="Gene3D" id="1.10.1670.10">
    <property type="entry name" value="Helix-hairpin-Helix base-excision DNA repair enzymes (C-terminal)"/>
    <property type="match status" value="1"/>
</dbReference>
<dbReference type="Gene3D" id="1.10.340.30">
    <property type="entry name" value="Hypothetical protein, domain 2"/>
    <property type="match status" value="1"/>
</dbReference>
<evidence type="ECO:0000256" key="7">
    <source>
        <dbReference type="ARBA" id="ARBA00023159"/>
    </source>
</evidence>
<evidence type="ECO:0000256" key="5">
    <source>
        <dbReference type="ARBA" id="ARBA00022763"/>
    </source>
</evidence>
<dbReference type="EMBL" id="BAAAYG010000003">
    <property type="protein sequence ID" value="GAA3281187.1"/>
    <property type="molecule type" value="Genomic_DNA"/>
</dbReference>
<dbReference type="InterPro" id="IPR003265">
    <property type="entry name" value="HhH-GPD_domain"/>
</dbReference>
<gene>
    <name evidence="12" type="ORF">GCM10020260_06390</name>
</gene>
<dbReference type="InterPro" id="IPR011257">
    <property type="entry name" value="DNA_glycosylase"/>
</dbReference>
<dbReference type="Gene3D" id="3.30.310.20">
    <property type="entry name" value="DNA-3-methyladenine glycosylase AlkA, N-terminal domain"/>
    <property type="match status" value="1"/>
</dbReference>
<dbReference type="InterPro" id="IPR004026">
    <property type="entry name" value="Ada_DNA_repair_Zn-bd"/>
</dbReference>
<evidence type="ECO:0000256" key="8">
    <source>
        <dbReference type="ARBA" id="ARBA00023163"/>
    </source>
</evidence>
<sequence>MTPDRASAPSAPARPSAAATAPLPLDHDACLQAVRSRDARFDGRLYFGVTSTGIYCRPSCPAPPPKAEHLTFHPSAAAAQQAGFRACRRCRPEASPGSPQWSIREDAAARAMRLIGDGLVDRDGVDGLAEALRYGPRQVERLLVAELGAGPLALARARRAETARTLLEATTMPATDVAFAAGFSSVRSFNATVRAVFDASPTQLRRAVGRGGRRAEDAEHSSSAAPPLTVRLAHRTPLHLDSLFGHLIATAVPGVDAWLPDDGPRGTLHRAVRLPHGPGVVGLTPQQGSSTSGTPRPHGAITARLRLADLRDLPAAVQRCRRMLDLDADPVAVDAALAADPALAPLVARTPGVRLPGAPDAHEQAIRTVLGQQISTAAAATLGARLAAAFGTELPARLHVDDGPVRLFPTAETLASAAPDDPRWPGMPESRRETIRGLAAALASGAVSLDVGAPWGRAREELAGLRGIGPWSTEMICLRGLGDPDAFPAADLGTRTAAEAVGLPAAPRALTEHAAAWRPWRGYAAALLWASSDHPVARIPAVDEHRPRSAPHPEEERSR</sequence>
<dbReference type="Pfam" id="PF02805">
    <property type="entry name" value="Ada_Zn_binding"/>
    <property type="match status" value="1"/>
</dbReference>
<proteinExistence type="predicted"/>
<dbReference type="InterPro" id="IPR009057">
    <property type="entry name" value="Homeodomain-like_sf"/>
</dbReference>
<dbReference type="SUPFAM" id="SSF55945">
    <property type="entry name" value="TATA-box binding protein-like"/>
    <property type="match status" value="1"/>
</dbReference>
<dbReference type="PANTHER" id="PTHR43003">
    <property type="entry name" value="DNA-3-METHYLADENINE GLYCOSYLASE"/>
    <property type="match status" value="1"/>
</dbReference>